<accession>A0ABX8AYK0</accession>
<comment type="subcellular location">
    <subcellularLocation>
        <location evidence="1">Cell membrane</location>
        <topology evidence="1">Multi-pass membrane protein</topology>
    </subcellularLocation>
</comment>
<evidence type="ECO:0000256" key="6">
    <source>
        <dbReference type="SAM" id="Phobius"/>
    </source>
</evidence>
<evidence type="ECO:0000256" key="5">
    <source>
        <dbReference type="ARBA" id="ARBA00023136"/>
    </source>
</evidence>
<keyword evidence="5 6" id="KW-0472">Membrane</keyword>
<feature type="transmembrane region" description="Helical" evidence="6">
    <location>
        <begin position="723"/>
        <end position="741"/>
    </location>
</feature>
<proteinExistence type="predicted"/>
<keyword evidence="8" id="KW-1185">Reference proteome</keyword>
<dbReference type="EMBL" id="CP072642">
    <property type="protein sequence ID" value="QUV93440.1"/>
    <property type="molecule type" value="Genomic_DNA"/>
</dbReference>
<name>A0ABX8AYK0_9BACT</name>
<organism evidence="7 8">
    <name type="scientific">Chloracidobacterium sp. N</name>
    <dbReference type="NCBI Taxonomy" id="2821540"/>
    <lineage>
        <taxon>Bacteria</taxon>
        <taxon>Pseudomonadati</taxon>
        <taxon>Acidobacteriota</taxon>
        <taxon>Terriglobia</taxon>
        <taxon>Terriglobales</taxon>
        <taxon>Acidobacteriaceae</taxon>
        <taxon>Chloracidobacterium</taxon>
        <taxon>Chloracidobacterium aggregatum</taxon>
    </lineage>
</organism>
<feature type="transmembrane region" description="Helical" evidence="6">
    <location>
        <begin position="113"/>
        <end position="135"/>
    </location>
</feature>
<feature type="transmembrane region" description="Helical" evidence="6">
    <location>
        <begin position="18"/>
        <end position="36"/>
    </location>
</feature>
<feature type="transmembrane region" description="Helical" evidence="6">
    <location>
        <begin position="503"/>
        <end position="521"/>
    </location>
</feature>
<keyword evidence="3 6" id="KW-0812">Transmembrane</keyword>
<keyword evidence="2" id="KW-1003">Cell membrane</keyword>
<dbReference type="Pfam" id="PF03739">
    <property type="entry name" value="LptF_LptG"/>
    <property type="match status" value="2"/>
</dbReference>
<reference evidence="7 8" key="1">
    <citation type="submission" date="2021-03" db="EMBL/GenBank/DDBJ databases">
        <title>Genomic and phenotypic characterization of Chloracidobacterium isolates provides evidence for multiple species.</title>
        <authorList>
            <person name="Saini M.K."/>
            <person name="Costas A.M.G."/>
            <person name="Tank M."/>
            <person name="Bryant D.A."/>
        </authorList>
    </citation>
    <scope>NUCLEOTIDE SEQUENCE [LARGE SCALE GENOMIC DNA]</scope>
    <source>
        <strain evidence="7 8">N</strain>
    </source>
</reference>
<feature type="transmembrane region" description="Helical" evidence="6">
    <location>
        <begin position="357"/>
        <end position="379"/>
    </location>
</feature>
<protein>
    <submittedName>
        <fullName evidence="7">LptF/LptG family permease</fullName>
    </submittedName>
</protein>
<sequence>MFSARPMRLLDRYLIREILPYVATVFFLLTAVIFIHEAGRFSELFVVFARRGLSSTPLIKLVLSLLPGIVIFTLPVAFLVGVTMAMGRLSGDREIVALQAGGVGRWALLRPTLLVGIVVTCITGYNTLYLLPTAVNSLSQLKKTRSELLLRSIETYIKPGTFTEDLPGKILYVDRSDGEGKWQRIFIAETSAQPNEEPKIYSAESGQIIVGRTLQDSELRLEKARVYGQESRQPDEMTSYFVNASGSLTASFALGKEEGNPDLQAPPPGPELLAFPDLWRFKPNGPAQARAVATEIHKRMALPAACLIFALFGVALGVTTLRSGRSGGLFIGIVLALAFYLLMLGGERAARSGALPVALAVWLPNLLFLGLAGVMSGGIGQWVSRWAVWNWFWRGGRWVWELILYVGRRLWRRTSDTNLPNWLVVGRSTAFPAPRIRLGFPRIVDGMMFREAVGAFLLVLLGLVGIFHVFTLFELINPIVQNRIGFGIVAGYLLFLTPQILNYMLPFAVLVATLVTLGLLAKSAQLVVLYASGQSLYRLSLPLFLGGGLAALLMAGLQELVLPVSNPRQDYLRYQIRGGTLPPQTFHQKNRKWFRGRDHRMFNFAVFDTERNEFTSFGMYELHPTTARLMSRTYAAKARWDAVTEEWVLTNGWRRTFSGDGLETRRQPIGELRLKLAETPDYFRQSTTDIAKMSIGQLQQQVAELTAQGLDVENLQRAIQVKIAAPLACFIMVLVGIPFALTVGRRGAMVGIAIGIGLAVAFWGTVNLFEQLGYYRLLPLFWAAWGPNLLFGSGGLYLLLSAKT</sequence>
<dbReference type="Proteomes" id="UP000677668">
    <property type="component" value="Chromosome 1"/>
</dbReference>
<feature type="transmembrane region" description="Helical" evidence="6">
    <location>
        <begin position="541"/>
        <end position="562"/>
    </location>
</feature>
<gene>
    <name evidence="7" type="ORF">J8C05_08675</name>
</gene>
<dbReference type="RefSeq" id="WP_211421820.1">
    <property type="nucleotide sequence ID" value="NZ_CP072642.1"/>
</dbReference>
<dbReference type="PANTHER" id="PTHR33529">
    <property type="entry name" value="SLR0882 PROTEIN-RELATED"/>
    <property type="match status" value="1"/>
</dbReference>
<evidence type="ECO:0000256" key="3">
    <source>
        <dbReference type="ARBA" id="ARBA00022692"/>
    </source>
</evidence>
<evidence type="ECO:0000256" key="4">
    <source>
        <dbReference type="ARBA" id="ARBA00022989"/>
    </source>
</evidence>
<feature type="transmembrane region" description="Helical" evidence="6">
    <location>
        <begin position="57"/>
        <end position="80"/>
    </location>
</feature>
<dbReference type="PANTHER" id="PTHR33529:SF6">
    <property type="entry name" value="YJGP_YJGQ FAMILY PERMEASE"/>
    <property type="match status" value="1"/>
</dbReference>
<keyword evidence="4 6" id="KW-1133">Transmembrane helix</keyword>
<evidence type="ECO:0000313" key="7">
    <source>
        <dbReference type="EMBL" id="QUV93440.1"/>
    </source>
</evidence>
<feature type="transmembrane region" description="Helical" evidence="6">
    <location>
        <begin position="452"/>
        <end position="473"/>
    </location>
</feature>
<feature type="transmembrane region" description="Helical" evidence="6">
    <location>
        <begin position="327"/>
        <end position="345"/>
    </location>
</feature>
<feature type="transmembrane region" description="Helical" evidence="6">
    <location>
        <begin position="747"/>
        <end position="768"/>
    </location>
</feature>
<feature type="transmembrane region" description="Helical" evidence="6">
    <location>
        <begin position="479"/>
        <end position="496"/>
    </location>
</feature>
<feature type="transmembrane region" description="Helical" evidence="6">
    <location>
        <begin position="300"/>
        <end position="321"/>
    </location>
</feature>
<feature type="transmembrane region" description="Helical" evidence="6">
    <location>
        <begin position="780"/>
        <end position="800"/>
    </location>
</feature>
<evidence type="ECO:0000313" key="8">
    <source>
        <dbReference type="Proteomes" id="UP000677668"/>
    </source>
</evidence>
<evidence type="ECO:0000256" key="1">
    <source>
        <dbReference type="ARBA" id="ARBA00004651"/>
    </source>
</evidence>
<evidence type="ECO:0000256" key="2">
    <source>
        <dbReference type="ARBA" id="ARBA00022475"/>
    </source>
</evidence>
<dbReference type="InterPro" id="IPR005495">
    <property type="entry name" value="LptG/LptF_permease"/>
</dbReference>